<protein>
    <submittedName>
        <fullName evidence="1">Uncharacterized protein</fullName>
    </submittedName>
</protein>
<evidence type="ECO:0000313" key="1">
    <source>
        <dbReference type="EMBL" id="XDJ15359.1"/>
    </source>
</evidence>
<organism evidence="1">
    <name type="scientific">Pseudomonas phage HRDY3</name>
    <dbReference type="NCBI Taxonomy" id="3236930"/>
    <lineage>
        <taxon>Viruses</taxon>
    </lineage>
</organism>
<name>A0AB39CEC8_9VIRU</name>
<reference evidence="1" key="1">
    <citation type="submission" date="2024-07" db="EMBL/GenBank/DDBJ databases">
        <authorList>
            <person name="Bringhurst R.M."/>
            <person name="Homer T.E."/>
        </authorList>
    </citation>
    <scope>NUCLEOTIDE SEQUENCE</scope>
</reference>
<accession>A0AB39CEC8</accession>
<sequence>MSAKEIGSHVWVFWPDNVGAFMYPFYSVLSNFAEVEKFPAIQFRKLTVTEHHRVRGEYDSNDAEPQYDGYVLTDEKGTVWHNQYPYAKLGGQLSNGLGHIYEITENCEEGAQLLEWMRADEKEARGASPTPASMALLISELVEMRRDLHTLETGEGIFGMARDKNPERAAKLRAWIDHILDSFGRQTGLSVIEEPDPIRELRGWYRFRIEEGAASEA</sequence>
<dbReference type="EMBL" id="PQ015379">
    <property type="protein sequence ID" value="XDJ15359.1"/>
    <property type="molecule type" value="Genomic_DNA"/>
</dbReference>
<proteinExistence type="predicted"/>